<gene>
    <name evidence="1" type="ORF">D7X12_35535</name>
</gene>
<reference evidence="2" key="1">
    <citation type="submission" date="2018-09" db="EMBL/GenBank/DDBJ databases">
        <authorList>
            <person name="Livingstone P.G."/>
            <person name="Whitworth D.E."/>
        </authorList>
    </citation>
    <scope>NUCLEOTIDE SEQUENCE [LARGE SCALE GENOMIC DNA]</scope>
    <source>
        <strain evidence="2">CA040B</strain>
    </source>
</reference>
<dbReference type="OrthoDB" id="5524430at2"/>
<organism evidence="1 2">
    <name type="scientific">Corallococcus sicarius</name>
    <dbReference type="NCBI Taxonomy" id="2316726"/>
    <lineage>
        <taxon>Bacteria</taxon>
        <taxon>Pseudomonadati</taxon>
        <taxon>Myxococcota</taxon>
        <taxon>Myxococcia</taxon>
        <taxon>Myxococcales</taxon>
        <taxon>Cystobacterineae</taxon>
        <taxon>Myxococcaceae</taxon>
        <taxon>Corallococcus</taxon>
    </lineage>
</organism>
<evidence type="ECO:0000313" key="2">
    <source>
        <dbReference type="Proteomes" id="UP000273405"/>
    </source>
</evidence>
<comment type="caution">
    <text evidence="1">The sequence shown here is derived from an EMBL/GenBank/DDBJ whole genome shotgun (WGS) entry which is preliminary data.</text>
</comment>
<accession>A0A3A8MPM8</accession>
<proteinExistence type="predicted"/>
<sequence>MRLSKDEFLPRAEATLAGLDGPVLEALSHHGEPSVSSLASVFKGKASLLPVDFAQALCPGPLTDIGFAAVALRDVLEPVDAVLGESVTEARVVTGTARAPGSLFVSCPLIVLGDLEVDGVLSDCGPDSTVVVVGRCVAKGLRTSGNFLVLGDLVVRDVIQGVYNDESLVVAGDLTTRFLDENDHDVSCYGEVHAEHHFENGRSGGEAASLASTFLVPDLWNLDLEELHHDDLFERIRRGEPVFTSTPQEQQVREPDAPTAQELEGLDIEGIAARASPRARATDVVYARRETGEVWLMRPGSFPVTIYDGEKFLMEEGTPPALAATRASERVTLWRRRGDLFLEIERFDAIVQLHAGNNNGWIQTLRFAFDGPDAAAREVRRLEARYTGDFLRVTTTVPGRGPLERELAKYGDKAQYTSAIVEGTTLVTRDGERRSFDDEASAMSALEDWLAEKRREGFNLKILEWRPFGLLAARG</sequence>
<evidence type="ECO:0000313" key="1">
    <source>
        <dbReference type="EMBL" id="RKH33976.1"/>
    </source>
</evidence>
<protein>
    <submittedName>
        <fullName evidence="1">Uncharacterized protein</fullName>
    </submittedName>
</protein>
<dbReference type="EMBL" id="RAWG01000359">
    <property type="protein sequence ID" value="RKH33976.1"/>
    <property type="molecule type" value="Genomic_DNA"/>
</dbReference>
<dbReference type="Proteomes" id="UP000273405">
    <property type="component" value="Unassembled WGS sequence"/>
</dbReference>
<keyword evidence="2" id="KW-1185">Reference proteome</keyword>
<dbReference type="AlphaFoldDB" id="A0A3A8MPM8"/>
<name>A0A3A8MPM8_9BACT</name>
<dbReference type="RefSeq" id="WP_120629648.1">
    <property type="nucleotide sequence ID" value="NZ_RAWG01000359.1"/>
</dbReference>